<dbReference type="EMBL" id="GBRH01231585">
    <property type="protein sequence ID" value="JAD66310.1"/>
    <property type="molecule type" value="Transcribed_RNA"/>
</dbReference>
<reference evidence="1" key="2">
    <citation type="journal article" date="2015" name="Data Brief">
        <title>Shoot transcriptome of the giant reed, Arundo donax.</title>
        <authorList>
            <person name="Barrero R.A."/>
            <person name="Guerrero F.D."/>
            <person name="Moolhuijzen P."/>
            <person name="Goolsby J.A."/>
            <person name="Tidwell J."/>
            <person name="Bellgard S.E."/>
            <person name="Bellgard M.I."/>
        </authorList>
    </citation>
    <scope>NUCLEOTIDE SEQUENCE</scope>
    <source>
        <tissue evidence="1">Shoot tissue taken approximately 20 cm above the soil surface</tissue>
    </source>
</reference>
<evidence type="ECO:0000313" key="1">
    <source>
        <dbReference type="EMBL" id="JAD66310.1"/>
    </source>
</evidence>
<organism evidence="1">
    <name type="scientific">Arundo donax</name>
    <name type="common">Giant reed</name>
    <name type="synonym">Donax arundinaceus</name>
    <dbReference type="NCBI Taxonomy" id="35708"/>
    <lineage>
        <taxon>Eukaryota</taxon>
        <taxon>Viridiplantae</taxon>
        <taxon>Streptophyta</taxon>
        <taxon>Embryophyta</taxon>
        <taxon>Tracheophyta</taxon>
        <taxon>Spermatophyta</taxon>
        <taxon>Magnoliopsida</taxon>
        <taxon>Liliopsida</taxon>
        <taxon>Poales</taxon>
        <taxon>Poaceae</taxon>
        <taxon>PACMAD clade</taxon>
        <taxon>Arundinoideae</taxon>
        <taxon>Arundineae</taxon>
        <taxon>Arundo</taxon>
    </lineage>
</organism>
<sequence length="25" mass="2868">MLINISKINNLFVDLWGHTYCDSGN</sequence>
<reference evidence="1" key="1">
    <citation type="submission" date="2014-09" db="EMBL/GenBank/DDBJ databases">
        <authorList>
            <person name="Magalhaes I.L.F."/>
            <person name="Oliveira U."/>
            <person name="Santos F.R."/>
            <person name="Vidigal T.H.D.A."/>
            <person name="Brescovit A.D."/>
            <person name="Santos A.J."/>
        </authorList>
    </citation>
    <scope>NUCLEOTIDE SEQUENCE</scope>
    <source>
        <tissue evidence="1">Shoot tissue taken approximately 20 cm above the soil surface</tissue>
    </source>
</reference>
<accession>A0A0A9BYS4</accession>
<protein>
    <submittedName>
        <fullName evidence="1">Uncharacterized protein</fullName>
    </submittedName>
</protein>
<proteinExistence type="predicted"/>
<name>A0A0A9BYS4_ARUDO</name>
<dbReference type="AlphaFoldDB" id="A0A0A9BYS4"/>